<feature type="signal peptide" evidence="6">
    <location>
        <begin position="1"/>
        <end position="23"/>
    </location>
</feature>
<keyword evidence="11" id="KW-1185">Reference proteome</keyword>
<dbReference type="Pfam" id="PF17210">
    <property type="entry name" value="SdrD_B"/>
    <property type="match status" value="4"/>
</dbReference>
<organism evidence="10 11">
    <name type="scientific">Populibacterium corticicola</name>
    <dbReference type="NCBI Taxonomy" id="1812826"/>
    <lineage>
        <taxon>Bacteria</taxon>
        <taxon>Bacillati</taxon>
        <taxon>Actinomycetota</taxon>
        <taxon>Actinomycetes</taxon>
        <taxon>Micrococcales</taxon>
        <taxon>Jonesiaceae</taxon>
        <taxon>Populibacterium</taxon>
    </lineage>
</organism>
<evidence type="ECO:0000313" key="11">
    <source>
        <dbReference type="Proteomes" id="UP001597391"/>
    </source>
</evidence>
<feature type="region of interest" description="Disordered" evidence="4">
    <location>
        <begin position="1706"/>
        <end position="1737"/>
    </location>
</feature>
<keyword evidence="2" id="KW-0964">Secreted</keyword>
<dbReference type="SUPFAM" id="SSF117074">
    <property type="entry name" value="Hypothetical protein PA1324"/>
    <property type="match status" value="4"/>
</dbReference>
<feature type="compositionally biased region" description="Basic and acidic residues" evidence="4">
    <location>
        <begin position="1706"/>
        <end position="1723"/>
    </location>
</feature>
<dbReference type="Proteomes" id="UP001597391">
    <property type="component" value="Unassembled WGS sequence"/>
</dbReference>
<feature type="transmembrane region" description="Helical" evidence="5">
    <location>
        <begin position="1739"/>
        <end position="1762"/>
    </location>
</feature>
<dbReference type="Gene3D" id="2.60.40.10">
    <property type="entry name" value="Immunoglobulins"/>
    <property type="match status" value="5"/>
</dbReference>
<evidence type="ECO:0000256" key="6">
    <source>
        <dbReference type="SAM" id="SignalP"/>
    </source>
</evidence>
<evidence type="ECO:0000256" key="5">
    <source>
        <dbReference type="SAM" id="Phobius"/>
    </source>
</evidence>
<protein>
    <submittedName>
        <fullName evidence="10">SdrD B-like domain-containing protein</fullName>
    </submittedName>
</protein>
<dbReference type="EMBL" id="JBHUOP010000003">
    <property type="protein sequence ID" value="MFD2840743.1"/>
    <property type="molecule type" value="Genomic_DNA"/>
</dbReference>
<dbReference type="PANTHER" id="PTHR23303:SF15">
    <property type="entry name" value="COLOSSIN-A"/>
    <property type="match status" value="1"/>
</dbReference>
<evidence type="ECO:0000259" key="7">
    <source>
        <dbReference type="Pfam" id="PF17210"/>
    </source>
</evidence>
<sequence>MRALSMIMATLLVVMGFPAAASAAEDDVAPGVSVEAPNFGSPDESGRIHVEEGKEYEFAFVYTPEEFDDDHSLYSPLKFELNLDGVGSVDIPDAALVVPEANRNSIEKIERATDGVGILVFFKEDMSASNEQENFKLKFTLDLNGSATGEGKISWSGATEPTTLLIIAKDAEPVVVNPGFDKAVNIHPVQIPTPAGKDGTLNLSSYNGRVGYRLVTEVEQGGTITLSDHVDVEWLGFDTASMNLQVSYETWEGISEGYGKRTRYPANANDFLPASAYTLSIDSDKNGFTLVVPGIPDGSRLVVTYQADIIDAPAFLAETQSAHDAVYGPAGSRKHNAEYKLPKVNNTAEAYLGDTKIDDDTEYVEYHGYTYNMPGPGQGLFYKEIDTSGNENFGPRRDFSFKDFEADPSRKLIQSETVTYRLRADLRVFTASEAQIAGGIDDNYNLNADVIITDVLPIGQTWGDITATVNGSPQNLTAYTGSGNPTSRGEYKIDGQNLIINIGRSNADNWTILASAQLSTFTSSGVDARNGRPALPARDAETNYHNYSSVNTAKFEFKTVGNDGAPTRSADVVAKWRGDTTQGITDSSVFTKTTDSFAEATPGQPLEIDYTITVKANSTNDDKILASKTEIIDLVDESVFDLGNNLENVKIEGTYGTRALGQNAFALERVANADGQGTPGISIKPAQPFLDAIGDLGEEETLTIKLTLTTFPIEGRQVLEIENRALYRGERAIDGDYLAGASMKGSSLGNGIQVYKEVYDPTTGEFTDSLRVKHTAGNPDDGTFDDGKFTYRIALVVPRSWDTRMRDIVDALDAAGLDFDGFVNDPEATVVTTAPKSLGRNITVSIDDGDIRIHSSSVTGGSGDSSDVYSFLYRAEVRDWENLTDVPVVNKVGKSTVTITKTNEYPLNLAKVDSSKIGMDPEDPAFDETITDLEARFEVRDSAGALLFDDIYVVDGKLVRPLQGELPNAQSYRAVLVPNPGTYAVKEIKAPAGFFLNKTEYPVTVAVNGATALVEIPNDPMNAGTVSLAKVVDGVPSALADGTEFTFSWVAEIPDAEDYDDVMKSGSIVVEANGSPVAINHEFPPGTKVTFSETGTPETAFAGHRFAGVTYAGANEATVLANTDVNITATNTYTPYVSVGDLVWIDTDRNGLQDGGEPGIPGVKLILTDGAGNAVTDVDGNAVKPAVTDENGNYTFEKLPVLTNGERYIVKIDRDDADTEDALALYHPTAEGADNGSGEFDSSTWESVATHVGLTQGGDRNPTLDFGFVRNKVRIGDFVWVDENRDGLQDTGEPGIEGVKLIVTLVDEDGEPVLDDDGKPVVVKDVYGNTVAPQVTDTDGKYLFEDLPALNTGTQYKVTIDTTDAGTKKALEPYVPTIPGAGNDEGNDSSTSSEVAPWRGLQEDGAENLTLDFGFVTPSFAIGDIVWIDSNRDGIQGADEKPLAGVTVTLLDAATGEPVTVDIAGNDIKPIVTGKDGKYLFDNLPAGTYKVQFELTEEQGKTYKFTSNVPGANSTDNSDGVVTKNPLVAVTKDIVLDRTNGALDTEYDAKFIATQGVDPTWDAGVVLKSVSVGDYVWFDENGNGKQDKNEKGIGDVKLVLTDKNGKPVKDIFGNEVPAVWTDKDGKYTFDNLPPLEPGQEYRVKIDRKDAKTKKALEKYLPTLENQGDPAFDSSTWIAIATSEGLTEDGDRNDTLDFGFILDPKWADTGDDGHEREPNKKPDQSTDGENNEREELEQTGFGGVPVIVFSTLLLALGGAFLAIRRRHTV</sequence>
<feature type="domain" description="DUF5979" evidence="9">
    <location>
        <begin position="1026"/>
        <end position="1134"/>
    </location>
</feature>
<evidence type="ECO:0000259" key="8">
    <source>
        <dbReference type="Pfam" id="PF17802"/>
    </source>
</evidence>
<reference evidence="11" key="1">
    <citation type="journal article" date="2019" name="Int. J. Syst. Evol. Microbiol.">
        <title>The Global Catalogue of Microorganisms (GCM) 10K type strain sequencing project: providing services to taxonomists for standard genome sequencing and annotation.</title>
        <authorList>
            <consortium name="The Broad Institute Genomics Platform"/>
            <consortium name="The Broad Institute Genome Sequencing Center for Infectious Disease"/>
            <person name="Wu L."/>
            <person name="Ma J."/>
        </authorList>
    </citation>
    <scope>NUCLEOTIDE SEQUENCE [LARGE SCALE GENOMIC DNA]</scope>
    <source>
        <strain evidence="11">KCTC 33576</strain>
    </source>
</reference>
<dbReference type="InterPro" id="IPR046022">
    <property type="entry name" value="DUF5979"/>
</dbReference>
<feature type="domain" description="SpaA-like prealbumin fold" evidence="8">
    <location>
        <begin position="979"/>
        <end position="1018"/>
    </location>
</feature>
<evidence type="ECO:0000256" key="2">
    <source>
        <dbReference type="ARBA" id="ARBA00022525"/>
    </source>
</evidence>
<accession>A0ABW5XG90</accession>
<dbReference type="InterPro" id="IPR051417">
    <property type="entry name" value="SDr/BOS_complex"/>
</dbReference>
<gene>
    <name evidence="10" type="ORF">ACFSYH_09180</name>
</gene>
<dbReference type="RefSeq" id="WP_377466622.1">
    <property type="nucleotide sequence ID" value="NZ_JBHUOP010000003.1"/>
</dbReference>
<evidence type="ECO:0000313" key="10">
    <source>
        <dbReference type="EMBL" id="MFD2840743.1"/>
    </source>
</evidence>
<keyword evidence="3 6" id="KW-0732">Signal</keyword>
<evidence type="ECO:0000259" key="9">
    <source>
        <dbReference type="Pfam" id="PF19407"/>
    </source>
</evidence>
<comment type="subcellular location">
    <subcellularLocation>
        <location evidence="1">Secreted</location>
    </subcellularLocation>
</comment>
<evidence type="ECO:0000256" key="3">
    <source>
        <dbReference type="ARBA" id="ARBA00022729"/>
    </source>
</evidence>
<keyword evidence="5" id="KW-0472">Membrane</keyword>
<feature type="chain" id="PRO_5046480406" evidence="6">
    <location>
        <begin position="24"/>
        <end position="1768"/>
    </location>
</feature>
<keyword evidence="5" id="KW-1133">Transmembrane helix</keyword>
<feature type="domain" description="SD-repeat containing protein B" evidence="7">
    <location>
        <begin position="1274"/>
        <end position="1415"/>
    </location>
</feature>
<name>A0ABW5XG90_9MICO</name>
<feature type="domain" description="SD-repeat containing protein B" evidence="7">
    <location>
        <begin position="1138"/>
        <end position="1268"/>
    </location>
</feature>
<dbReference type="InterPro" id="IPR041033">
    <property type="entry name" value="SpaA_PFL_dom_1"/>
</dbReference>
<feature type="domain" description="SD-repeat containing protein B" evidence="7">
    <location>
        <begin position="1571"/>
        <end position="1699"/>
    </location>
</feature>
<dbReference type="PANTHER" id="PTHR23303">
    <property type="entry name" value="CARBOXYPEPTIDASE REGULATORY REGION-CONTAINING"/>
    <property type="match status" value="1"/>
</dbReference>
<dbReference type="Pfam" id="PF17802">
    <property type="entry name" value="SpaA"/>
    <property type="match status" value="1"/>
</dbReference>
<dbReference type="Pfam" id="PF19407">
    <property type="entry name" value="DUF5979"/>
    <property type="match status" value="1"/>
</dbReference>
<feature type="domain" description="SD-repeat containing protein B" evidence="7">
    <location>
        <begin position="1421"/>
        <end position="1529"/>
    </location>
</feature>
<proteinExistence type="predicted"/>
<dbReference type="InterPro" id="IPR033764">
    <property type="entry name" value="Sdr_B"/>
</dbReference>
<keyword evidence="5" id="KW-0812">Transmembrane</keyword>
<comment type="caution">
    <text evidence="10">The sequence shown here is derived from an EMBL/GenBank/DDBJ whole genome shotgun (WGS) entry which is preliminary data.</text>
</comment>
<evidence type="ECO:0000256" key="1">
    <source>
        <dbReference type="ARBA" id="ARBA00004613"/>
    </source>
</evidence>
<dbReference type="InterPro" id="IPR013783">
    <property type="entry name" value="Ig-like_fold"/>
</dbReference>
<evidence type="ECO:0000256" key="4">
    <source>
        <dbReference type="SAM" id="MobiDB-lite"/>
    </source>
</evidence>